<dbReference type="PANTHER" id="PTHR47366">
    <property type="entry name" value="TWO-ON-TWO HEMOGLOBIN-3"/>
    <property type="match status" value="1"/>
</dbReference>
<reference evidence="6 7" key="1">
    <citation type="journal article" date="2014" name="Mol. Biol. Evol.">
        <title>Massive expansion of Ubiquitination-related gene families within the Chlamydiae.</title>
        <authorList>
            <person name="Domman D."/>
            <person name="Collingro A."/>
            <person name="Lagkouvardos I."/>
            <person name="Gehre L."/>
            <person name="Weinmaier T."/>
            <person name="Rattei T."/>
            <person name="Subtil A."/>
            <person name="Horn M."/>
        </authorList>
    </citation>
    <scope>NUCLEOTIDE SEQUENCE [LARGE SCALE GENOMIC DNA]</scope>
    <source>
        <strain evidence="6 7">EI2</strain>
    </source>
</reference>
<dbReference type="Pfam" id="PF01152">
    <property type="entry name" value="Bac_globin"/>
    <property type="match status" value="1"/>
</dbReference>
<evidence type="ECO:0000256" key="5">
    <source>
        <dbReference type="ARBA" id="ARBA00034496"/>
    </source>
</evidence>
<evidence type="ECO:0000313" key="6">
    <source>
        <dbReference type="EMBL" id="KIC72015.1"/>
    </source>
</evidence>
<dbReference type="InterPro" id="IPR044203">
    <property type="entry name" value="GlbO/GLB3-like"/>
</dbReference>
<comment type="caution">
    <text evidence="6">The sequence shown here is derived from an EMBL/GenBank/DDBJ whole genome shotgun (WGS) entry which is preliminary data.</text>
</comment>
<dbReference type="PATRIC" id="fig|362787.3.peg.1053"/>
<name>A0A0C1JL48_9BACT</name>
<dbReference type="SUPFAM" id="SSF46458">
    <property type="entry name" value="Globin-like"/>
    <property type="match status" value="1"/>
</dbReference>
<dbReference type="Gene3D" id="1.10.490.10">
    <property type="entry name" value="Globins"/>
    <property type="match status" value="1"/>
</dbReference>
<dbReference type="PANTHER" id="PTHR47366:SF1">
    <property type="entry name" value="TWO-ON-TWO HEMOGLOBIN-3"/>
    <property type="match status" value="1"/>
</dbReference>
<dbReference type="GO" id="GO:0005344">
    <property type="term" value="F:oxygen carrier activity"/>
    <property type="evidence" value="ECO:0007669"/>
    <property type="project" value="InterPro"/>
</dbReference>
<dbReference type="AlphaFoldDB" id="A0A0C1JL48"/>
<protein>
    <recommendedName>
        <fullName evidence="8">Group 2 truncated hemoglobin YjbI</fullName>
    </recommendedName>
</protein>
<organism evidence="6 7">
    <name type="scientific">Candidatus Protochlamydia amoebophila</name>
    <dbReference type="NCBI Taxonomy" id="362787"/>
    <lineage>
        <taxon>Bacteria</taxon>
        <taxon>Pseudomonadati</taxon>
        <taxon>Chlamydiota</taxon>
        <taxon>Chlamydiia</taxon>
        <taxon>Parachlamydiales</taxon>
        <taxon>Parachlamydiaceae</taxon>
        <taxon>Candidatus Protochlamydia</taxon>
    </lineage>
</organism>
<dbReference type="GO" id="GO:0046872">
    <property type="term" value="F:metal ion binding"/>
    <property type="evidence" value="ECO:0007669"/>
    <property type="project" value="UniProtKB-KW"/>
</dbReference>
<keyword evidence="1" id="KW-0813">Transport</keyword>
<dbReference type="EMBL" id="JSAN01000065">
    <property type="protein sequence ID" value="KIC72015.1"/>
    <property type="molecule type" value="Genomic_DNA"/>
</dbReference>
<dbReference type="GO" id="GO:0020037">
    <property type="term" value="F:heme binding"/>
    <property type="evidence" value="ECO:0007669"/>
    <property type="project" value="InterPro"/>
</dbReference>
<evidence type="ECO:0000256" key="3">
    <source>
        <dbReference type="ARBA" id="ARBA00022723"/>
    </source>
</evidence>
<proteinExistence type="inferred from homology"/>
<keyword evidence="2" id="KW-0349">Heme</keyword>
<dbReference type="InterPro" id="IPR001486">
    <property type="entry name" value="Hemoglobin_trunc"/>
</dbReference>
<dbReference type="InterPro" id="IPR012292">
    <property type="entry name" value="Globin/Proto"/>
</dbReference>
<gene>
    <name evidence="6" type="ORF">DB44_CS00170</name>
</gene>
<dbReference type="GO" id="GO:0019825">
    <property type="term" value="F:oxygen binding"/>
    <property type="evidence" value="ECO:0007669"/>
    <property type="project" value="InterPro"/>
</dbReference>
<sequence length="148" mass="17521">MFMSIEEFYVPPSGPPQGITPDSRIYLLMGEDNIYKMLEDFYLELEKSSIRHLFPADMKAASKKSAAFFVFICGGPPLYQQQFGSPRMRQRHLPFAIDEEARQVWLHSFKHILQDAEQKYCFPMEYMSSFYRFLDQFSTWMINTQSEK</sequence>
<dbReference type="InterPro" id="IPR009050">
    <property type="entry name" value="Globin-like_sf"/>
</dbReference>
<comment type="similarity">
    <text evidence="5">Belongs to the truncated hemoglobin family. Group II subfamily.</text>
</comment>
<evidence type="ECO:0008006" key="8">
    <source>
        <dbReference type="Google" id="ProtNLM"/>
    </source>
</evidence>
<evidence type="ECO:0000256" key="4">
    <source>
        <dbReference type="ARBA" id="ARBA00023004"/>
    </source>
</evidence>
<evidence type="ECO:0000256" key="1">
    <source>
        <dbReference type="ARBA" id="ARBA00022448"/>
    </source>
</evidence>
<dbReference type="Proteomes" id="UP000031465">
    <property type="component" value="Unassembled WGS sequence"/>
</dbReference>
<evidence type="ECO:0000313" key="7">
    <source>
        <dbReference type="Proteomes" id="UP000031465"/>
    </source>
</evidence>
<keyword evidence="4" id="KW-0408">Iron</keyword>
<keyword evidence="3" id="KW-0479">Metal-binding</keyword>
<evidence type="ECO:0000256" key="2">
    <source>
        <dbReference type="ARBA" id="ARBA00022617"/>
    </source>
</evidence>
<accession>A0A0C1JL48</accession>